<evidence type="ECO:0000256" key="1">
    <source>
        <dbReference type="SAM" id="MobiDB-lite"/>
    </source>
</evidence>
<name>A0AA43P9U9_9BIFI</name>
<organism evidence="2 3">
    <name type="scientific">Bifidobacterium catenulatum subsp. kashiwanohense</name>
    <dbReference type="NCBI Taxonomy" id="630129"/>
    <lineage>
        <taxon>Bacteria</taxon>
        <taxon>Bacillati</taxon>
        <taxon>Actinomycetota</taxon>
        <taxon>Actinomycetes</taxon>
        <taxon>Bifidobacteriales</taxon>
        <taxon>Bifidobacteriaceae</taxon>
        <taxon>Bifidobacterium</taxon>
    </lineage>
</organism>
<dbReference type="RefSeq" id="WP_281106109.1">
    <property type="nucleotide sequence ID" value="NZ_JAOPMH010000015.1"/>
</dbReference>
<reference evidence="2" key="2">
    <citation type="journal article" date="2023" name="Gut Microbes">
        <title>Characterization of Bifidobacterium kashiwanohense that utilizes both milk- and plant-derived oligosaccharides.</title>
        <authorList>
            <person name="Orihara K."/>
            <person name="Yahagi K."/>
            <person name="Saito Y."/>
            <person name="Watanabe Y."/>
            <person name="Sasai T."/>
            <person name="Hara T."/>
            <person name="Tsukuda N."/>
            <person name="Oki K."/>
            <person name="Fujimoto J."/>
            <person name="Matsuki T."/>
        </authorList>
    </citation>
    <scope>NUCLEOTIDE SEQUENCE</scope>
    <source>
        <strain evidence="2">YIT 13062</strain>
    </source>
</reference>
<dbReference type="AlphaFoldDB" id="A0AA43P9U9"/>
<reference evidence="2" key="1">
    <citation type="submission" date="2022-09" db="EMBL/GenBank/DDBJ databases">
        <authorList>
            <person name="Orihara K."/>
        </authorList>
    </citation>
    <scope>NUCLEOTIDE SEQUENCE</scope>
    <source>
        <strain evidence="2">YIT 13062</strain>
    </source>
</reference>
<dbReference type="Proteomes" id="UP001161916">
    <property type="component" value="Unassembled WGS sequence"/>
</dbReference>
<feature type="region of interest" description="Disordered" evidence="1">
    <location>
        <begin position="1"/>
        <end position="34"/>
    </location>
</feature>
<gene>
    <name evidence="2" type="ORF">OB951_10250</name>
</gene>
<evidence type="ECO:0000313" key="3">
    <source>
        <dbReference type="Proteomes" id="UP001161916"/>
    </source>
</evidence>
<protein>
    <submittedName>
        <fullName evidence="2">Uncharacterized protein</fullName>
    </submittedName>
</protein>
<proteinExistence type="predicted"/>
<accession>A0AA43P9U9</accession>
<feature type="non-terminal residue" evidence="2">
    <location>
        <position position="1"/>
    </location>
</feature>
<comment type="caution">
    <text evidence="2">The sequence shown here is derived from an EMBL/GenBank/DDBJ whole genome shotgun (WGS) entry which is preliminary data.</text>
</comment>
<dbReference type="EMBL" id="JAOPMH010000015">
    <property type="protein sequence ID" value="MDH7890964.1"/>
    <property type="molecule type" value="Genomic_DNA"/>
</dbReference>
<evidence type="ECO:0000313" key="2">
    <source>
        <dbReference type="EMBL" id="MDH7890964.1"/>
    </source>
</evidence>
<sequence>RPPNGRTASLEHENNDHVNQKQTPNDASPTDKRNANCIANSITAQKTSEKAVKAVSAINIDGMNRGMPNT</sequence>
<feature type="compositionally biased region" description="Basic and acidic residues" evidence="1">
    <location>
        <begin position="9"/>
        <end position="19"/>
    </location>
</feature>